<evidence type="ECO:0000256" key="2">
    <source>
        <dbReference type="SAM" id="SignalP"/>
    </source>
</evidence>
<dbReference type="Pfam" id="PF13432">
    <property type="entry name" value="TPR_16"/>
    <property type="match status" value="1"/>
</dbReference>
<comment type="caution">
    <text evidence="3">The sequence shown here is derived from an EMBL/GenBank/DDBJ whole genome shotgun (WGS) entry which is preliminary data.</text>
</comment>
<dbReference type="EMBL" id="JBHPBY010000033">
    <property type="protein sequence ID" value="MFC1849329.1"/>
    <property type="molecule type" value="Genomic_DNA"/>
</dbReference>
<reference evidence="3 4" key="1">
    <citation type="submission" date="2024-09" db="EMBL/GenBank/DDBJ databases">
        <title>Laminarin stimulates single cell rates of sulfate reduction while oxygen inhibits transcriptomic activity in coastal marine sediment.</title>
        <authorList>
            <person name="Lindsay M."/>
            <person name="Orcutt B."/>
            <person name="Emerson D."/>
            <person name="Stepanauskas R."/>
            <person name="D'Angelo T."/>
        </authorList>
    </citation>
    <scope>NUCLEOTIDE SEQUENCE [LARGE SCALE GENOMIC DNA]</scope>
    <source>
        <strain evidence="3">SAG AM-311-K15</strain>
    </source>
</reference>
<feature type="chain" id="PRO_5045887670" evidence="2">
    <location>
        <begin position="27"/>
        <end position="159"/>
    </location>
</feature>
<sequence>MTQTSVKHLRWSIILSACLATFLTFACNRPEEGKTLFHQGRVLVTVGQYQEAIPKLEHYLEKHPQGKYASRACLFLGKAYLGLLQFSESRTAFERAIRDFPNTLEAHKSRYKLAILALLEGREQEAMHLFSELAEKPDGPLAPEARAMGAMLQHQIRDK</sequence>
<dbReference type="Gene3D" id="1.25.40.10">
    <property type="entry name" value="Tetratricopeptide repeat domain"/>
    <property type="match status" value="1"/>
</dbReference>
<name>A0ABV6YT24_UNCC1</name>
<feature type="signal peptide" evidence="2">
    <location>
        <begin position="1"/>
        <end position="26"/>
    </location>
</feature>
<dbReference type="PROSITE" id="PS51257">
    <property type="entry name" value="PROKAR_LIPOPROTEIN"/>
    <property type="match status" value="1"/>
</dbReference>
<dbReference type="InterPro" id="IPR019734">
    <property type="entry name" value="TPR_rpt"/>
</dbReference>
<protein>
    <submittedName>
        <fullName evidence="3">Tol-pal system YbgF family protein</fullName>
    </submittedName>
</protein>
<dbReference type="SUPFAM" id="SSF48452">
    <property type="entry name" value="TPR-like"/>
    <property type="match status" value="1"/>
</dbReference>
<evidence type="ECO:0000313" key="3">
    <source>
        <dbReference type="EMBL" id="MFC1849329.1"/>
    </source>
</evidence>
<dbReference type="Proteomes" id="UP001594351">
    <property type="component" value="Unassembled WGS sequence"/>
</dbReference>
<evidence type="ECO:0000256" key="1">
    <source>
        <dbReference type="PROSITE-ProRule" id="PRU00339"/>
    </source>
</evidence>
<keyword evidence="4" id="KW-1185">Reference proteome</keyword>
<feature type="repeat" description="TPR" evidence="1">
    <location>
        <begin position="70"/>
        <end position="103"/>
    </location>
</feature>
<accession>A0ABV6YT24</accession>
<proteinExistence type="predicted"/>
<evidence type="ECO:0000313" key="4">
    <source>
        <dbReference type="Proteomes" id="UP001594351"/>
    </source>
</evidence>
<keyword evidence="2" id="KW-0732">Signal</keyword>
<dbReference type="InterPro" id="IPR011990">
    <property type="entry name" value="TPR-like_helical_dom_sf"/>
</dbReference>
<feature type="repeat" description="TPR" evidence="1">
    <location>
        <begin position="33"/>
        <end position="66"/>
    </location>
</feature>
<dbReference type="PROSITE" id="PS50005">
    <property type="entry name" value="TPR"/>
    <property type="match status" value="2"/>
</dbReference>
<gene>
    <name evidence="3" type="ORF">ACFL27_03885</name>
</gene>
<organism evidence="3 4">
    <name type="scientific">candidate division CSSED10-310 bacterium</name>
    <dbReference type="NCBI Taxonomy" id="2855610"/>
    <lineage>
        <taxon>Bacteria</taxon>
        <taxon>Bacteria division CSSED10-310</taxon>
    </lineage>
</organism>
<keyword evidence="1" id="KW-0802">TPR repeat</keyword>